<feature type="domain" description="ABC transporter" evidence="6">
    <location>
        <begin position="11"/>
        <end position="58"/>
    </location>
</feature>
<feature type="non-terminal residue" evidence="7">
    <location>
        <position position="109"/>
    </location>
</feature>
<evidence type="ECO:0000256" key="2">
    <source>
        <dbReference type="ARBA" id="ARBA00022448"/>
    </source>
</evidence>
<comment type="similarity">
    <text evidence="1">Belongs to the ABC transporter superfamily. ABCD family. Peroxisomal fatty acyl CoA transporter (TC 3.A.1.203) subfamily.</text>
</comment>
<dbReference type="GO" id="GO:0015910">
    <property type="term" value="P:long-chain fatty acid import into peroxisome"/>
    <property type="evidence" value="ECO:0007669"/>
    <property type="project" value="TreeGrafter"/>
</dbReference>
<evidence type="ECO:0000256" key="4">
    <source>
        <dbReference type="ARBA" id="ARBA00022989"/>
    </source>
</evidence>
<dbReference type="InterPro" id="IPR003439">
    <property type="entry name" value="ABC_transporter-like_ATP-bd"/>
</dbReference>
<name>A0A8S3YMT0_9EUPU</name>
<dbReference type="OrthoDB" id="422637at2759"/>
<evidence type="ECO:0000256" key="3">
    <source>
        <dbReference type="ARBA" id="ARBA00022692"/>
    </source>
</evidence>
<keyword evidence="4" id="KW-1133">Transmembrane helix</keyword>
<dbReference type="GO" id="GO:0016887">
    <property type="term" value="F:ATP hydrolysis activity"/>
    <property type="evidence" value="ECO:0007669"/>
    <property type="project" value="InterPro"/>
</dbReference>
<proteinExistence type="inferred from homology"/>
<keyword evidence="8" id="KW-1185">Reference proteome</keyword>
<dbReference type="GO" id="GO:0005778">
    <property type="term" value="C:peroxisomal membrane"/>
    <property type="evidence" value="ECO:0007669"/>
    <property type="project" value="TreeGrafter"/>
</dbReference>
<keyword evidence="3" id="KW-0812">Transmembrane</keyword>
<dbReference type="GO" id="GO:0005524">
    <property type="term" value="F:ATP binding"/>
    <property type="evidence" value="ECO:0007669"/>
    <property type="project" value="InterPro"/>
</dbReference>
<evidence type="ECO:0000256" key="1">
    <source>
        <dbReference type="ARBA" id="ARBA00008575"/>
    </source>
</evidence>
<dbReference type="InterPro" id="IPR027417">
    <property type="entry name" value="P-loop_NTPase"/>
</dbReference>
<protein>
    <recommendedName>
        <fullName evidence="6">ABC transporter domain-containing protein</fullName>
    </recommendedName>
</protein>
<dbReference type="GO" id="GO:0042760">
    <property type="term" value="P:very long-chain fatty acid catabolic process"/>
    <property type="evidence" value="ECO:0007669"/>
    <property type="project" value="TreeGrafter"/>
</dbReference>
<keyword evidence="2" id="KW-0813">Transport</keyword>
<dbReference type="GO" id="GO:0042626">
    <property type="term" value="F:ATPase-coupled transmembrane transporter activity"/>
    <property type="evidence" value="ECO:0007669"/>
    <property type="project" value="TreeGrafter"/>
</dbReference>
<keyword evidence="5" id="KW-0472">Membrane</keyword>
<dbReference type="Pfam" id="PF00005">
    <property type="entry name" value="ABC_tran"/>
    <property type="match status" value="1"/>
</dbReference>
<sequence>DYLKSFRLTGLLNRLGGLDATTDWNWYDELSPGEMQRLSFVRLFFHHPPYAILDEATSQVSEEMEQLLYKTCFELKITVMSVGHRSTIRPYHDMELKLGIDGAWSLNPI</sequence>
<evidence type="ECO:0000259" key="6">
    <source>
        <dbReference type="Pfam" id="PF00005"/>
    </source>
</evidence>
<dbReference type="InterPro" id="IPR050835">
    <property type="entry name" value="ABC_transporter_sub-D"/>
</dbReference>
<dbReference type="GO" id="GO:0007031">
    <property type="term" value="P:peroxisome organization"/>
    <property type="evidence" value="ECO:0007669"/>
    <property type="project" value="TreeGrafter"/>
</dbReference>
<evidence type="ECO:0000313" key="8">
    <source>
        <dbReference type="Proteomes" id="UP000678393"/>
    </source>
</evidence>
<comment type="caution">
    <text evidence="7">The sequence shown here is derived from an EMBL/GenBank/DDBJ whole genome shotgun (WGS) entry which is preliminary data.</text>
</comment>
<organism evidence="7 8">
    <name type="scientific">Candidula unifasciata</name>
    <dbReference type="NCBI Taxonomy" id="100452"/>
    <lineage>
        <taxon>Eukaryota</taxon>
        <taxon>Metazoa</taxon>
        <taxon>Spiralia</taxon>
        <taxon>Lophotrochozoa</taxon>
        <taxon>Mollusca</taxon>
        <taxon>Gastropoda</taxon>
        <taxon>Heterobranchia</taxon>
        <taxon>Euthyneura</taxon>
        <taxon>Panpulmonata</taxon>
        <taxon>Eupulmonata</taxon>
        <taxon>Stylommatophora</taxon>
        <taxon>Helicina</taxon>
        <taxon>Helicoidea</taxon>
        <taxon>Geomitridae</taxon>
        <taxon>Candidula</taxon>
    </lineage>
</organism>
<accession>A0A8S3YMT0</accession>
<gene>
    <name evidence="7" type="ORF">CUNI_LOCUS2129</name>
</gene>
<dbReference type="Gene3D" id="3.40.50.300">
    <property type="entry name" value="P-loop containing nucleotide triphosphate hydrolases"/>
    <property type="match status" value="1"/>
</dbReference>
<dbReference type="GO" id="GO:0005324">
    <property type="term" value="F:long-chain fatty acid transmembrane transporter activity"/>
    <property type="evidence" value="ECO:0007669"/>
    <property type="project" value="TreeGrafter"/>
</dbReference>
<dbReference type="GO" id="GO:0006635">
    <property type="term" value="P:fatty acid beta-oxidation"/>
    <property type="evidence" value="ECO:0007669"/>
    <property type="project" value="TreeGrafter"/>
</dbReference>
<dbReference type="EMBL" id="CAJHNH020000271">
    <property type="protein sequence ID" value="CAG5116571.1"/>
    <property type="molecule type" value="Genomic_DNA"/>
</dbReference>
<dbReference type="Proteomes" id="UP000678393">
    <property type="component" value="Unassembled WGS sequence"/>
</dbReference>
<reference evidence="7" key="1">
    <citation type="submission" date="2021-04" db="EMBL/GenBank/DDBJ databases">
        <authorList>
            <consortium name="Molecular Ecology Group"/>
        </authorList>
    </citation>
    <scope>NUCLEOTIDE SEQUENCE</scope>
</reference>
<dbReference type="AlphaFoldDB" id="A0A8S3YMT0"/>
<dbReference type="PANTHER" id="PTHR11384:SF59">
    <property type="entry name" value="LYSOSOMAL COBALAMIN TRANSPORTER ABCD4"/>
    <property type="match status" value="1"/>
</dbReference>
<feature type="non-terminal residue" evidence="7">
    <location>
        <position position="1"/>
    </location>
</feature>
<dbReference type="PANTHER" id="PTHR11384">
    <property type="entry name" value="ATP-BINDING CASSETTE, SUB-FAMILY D MEMBER"/>
    <property type="match status" value="1"/>
</dbReference>
<evidence type="ECO:0000256" key="5">
    <source>
        <dbReference type="ARBA" id="ARBA00023136"/>
    </source>
</evidence>
<evidence type="ECO:0000313" key="7">
    <source>
        <dbReference type="EMBL" id="CAG5116571.1"/>
    </source>
</evidence>
<dbReference type="SUPFAM" id="SSF52540">
    <property type="entry name" value="P-loop containing nucleoside triphosphate hydrolases"/>
    <property type="match status" value="1"/>
</dbReference>